<dbReference type="GO" id="GO:0016020">
    <property type="term" value="C:membrane"/>
    <property type="evidence" value="ECO:0007669"/>
    <property type="project" value="UniProtKB-SubCell"/>
</dbReference>
<dbReference type="InterPro" id="IPR050578">
    <property type="entry name" value="MARVEL-CKLF_proteins"/>
</dbReference>
<evidence type="ECO:0000256" key="1">
    <source>
        <dbReference type="ARBA" id="ARBA00004141"/>
    </source>
</evidence>
<evidence type="ECO:0000256" key="6">
    <source>
        <dbReference type="SAM" id="Phobius"/>
    </source>
</evidence>
<evidence type="ECO:0000256" key="5">
    <source>
        <dbReference type="PROSITE-ProRule" id="PRU00581"/>
    </source>
</evidence>
<dbReference type="PANTHER" id="PTHR22776:SF91">
    <property type="entry name" value="MARVEL DOMAIN-CONTAINING PROTEIN"/>
    <property type="match status" value="1"/>
</dbReference>
<organism evidence="8 9">
    <name type="scientific">Toxocara canis</name>
    <name type="common">Canine roundworm</name>
    <dbReference type="NCBI Taxonomy" id="6265"/>
    <lineage>
        <taxon>Eukaryota</taxon>
        <taxon>Metazoa</taxon>
        <taxon>Ecdysozoa</taxon>
        <taxon>Nematoda</taxon>
        <taxon>Chromadorea</taxon>
        <taxon>Rhabditida</taxon>
        <taxon>Spirurina</taxon>
        <taxon>Ascaridomorpha</taxon>
        <taxon>Ascaridoidea</taxon>
        <taxon>Toxocaridae</taxon>
        <taxon>Toxocara</taxon>
    </lineage>
</organism>
<dbReference type="OMA" id="WSNNCND"/>
<sequence length="201" mass="22727">MPTIRQETYTTAEPDGTLVTTTTKTQTRYIRERELGFGRGTINEAYCCRPAGILRILEIIFGLVVVSLITSVYGPGPFKGVLFGQTFLLIFAGVALCFSFIFLVVFFFNLHENHLDFWPWRISDFMFSLCACITYIVMGFVEAYYATGAWANNCNDIGSDGFIHNGCRTIYEWAFASFFCFVNGILYAVSALLAHRHQSFD</sequence>
<dbReference type="Proteomes" id="UP000031036">
    <property type="component" value="Unassembled WGS sequence"/>
</dbReference>
<name>A0A0B2V7Y8_TOXCA</name>
<keyword evidence="3 6" id="KW-1133">Transmembrane helix</keyword>
<dbReference type="Pfam" id="PF01284">
    <property type="entry name" value="MARVEL"/>
    <property type="match status" value="1"/>
</dbReference>
<feature type="transmembrane region" description="Helical" evidence="6">
    <location>
        <begin position="86"/>
        <end position="110"/>
    </location>
</feature>
<gene>
    <name evidence="8" type="ORF">Tcan_15781</name>
</gene>
<keyword evidence="4 5" id="KW-0472">Membrane</keyword>
<dbReference type="AlphaFoldDB" id="A0A0B2V7Y8"/>
<reference evidence="8 9" key="1">
    <citation type="submission" date="2014-11" db="EMBL/GenBank/DDBJ databases">
        <title>Genetic blueprint of the zoonotic pathogen Toxocara canis.</title>
        <authorList>
            <person name="Zhu X.-Q."/>
            <person name="Korhonen P.K."/>
            <person name="Cai H."/>
            <person name="Young N.D."/>
            <person name="Nejsum P."/>
            <person name="von Samson-Himmelstjerna G."/>
            <person name="Boag P.R."/>
            <person name="Tan P."/>
            <person name="Li Q."/>
            <person name="Min J."/>
            <person name="Yang Y."/>
            <person name="Wang X."/>
            <person name="Fang X."/>
            <person name="Hall R.S."/>
            <person name="Hofmann A."/>
            <person name="Sternberg P.W."/>
            <person name="Jex A.R."/>
            <person name="Gasser R.B."/>
        </authorList>
    </citation>
    <scope>NUCLEOTIDE SEQUENCE [LARGE SCALE GENOMIC DNA]</scope>
    <source>
        <strain evidence="8">PN_DK_2014</strain>
    </source>
</reference>
<evidence type="ECO:0000313" key="9">
    <source>
        <dbReference type="Proteomes" id="UP000031036"/>
    </source>
</evidence>
<evidence type="ECO:0000256" key="2">
    <source>
        <dbReference type="ARBA" id="ARBA00022692"/>
    </source>
</evidence>
<dbReference type="OrthoDB" id="5840883at2759"/>
<evidence type="ECO:0000256" key="3">
    <source>
        <dbReference type="ARBA" id="ARBA00022989"/>
    </source>
</evidence>
<keyword evidence="9" id="KW-1185">Reference proteome</keyword>
<evidence type="ECO:0000256" key="4">
    <source>
        <dbReference type="ARBA" id="ARBA00023136"/>
    </source>
</evidence>
<feature type="transmembrane region" description="Helical" evidence="6">
    <location>
        <begin position="56"/>
        <end position="74"/>
    </location>
</feature>
<evidence type="ECO:0000313" key="8">
    <source>
        <dbReference type="EMBL" id="KHN77624.1"/>
    </source>
</evidence>
<accession>A0A0B2V7Y8</accession>
<dbReference type="EMBL" id="JPKZ01002261">
    <property type="protein sequence ID" value="KHN77624.1"/>
    <property type="molecule type" value="Genomic_DNA"/>
</dbReference>
<proteinExistence type="predicted"/>
<dbReference type="InterPro" id="IPR008253">
    <property type="entry name" value="Marvel"/>
</dbReference>
<keyword evidence="2 5" id="KW-0812">Transmembrane</keyword>
<feature type="domain" description="MARVEL" evidence="7">
    <location>
        <begin position="46"/>
        <end position="199"/>
    </location>
</feature>
<feature type="transmembrane region" description="Helical" evidence="6">
    <location>
        <begin position="173"/>
        <end position="194"/>
    </location>
</feature>
<dbReference type="PROSITE" id="PS51225">
    <property type="entry name" value="MARVEL"/>
    <property type="match status" value="1"/>
</dbReference>
<comment type="caution">
    <text evidence="8">The sequence shown here is derived from an EMBL/GenBank/DDBJ whole genome shotgun (WGS) entry which is preliminary data.</text>
</comment>
<evidence type="ECO:0000259" key="7">
    <source>
        <dbReference type="PROSITE" id="PS51225"/>
    </source>
</evidence>
<dbReference type="PANTHER" id="PTHR22776">
    <property type="entry name" value="MARVEL-CONTAINING POTENTIAL LIPID RAFT-ASSOCIATED PROTEIN"/>
    <property type="match status" value="1"/>
</dbReference>
<feature type="transmembrane region" description="Helical" evidence="6">
    <location>
        <begin position="122"/>
        <end position="141"/>
    </location>
</feature>
<protein>
    <recommendedName>
        <fullName evidence="7">MARVEL domain-containing protein</fullName>
    </recommendedName>
</protein>
<comment type="subcellular location">
    <subcellularLocation>
        <location evidence="1">Membrane</location>
        <topology evidence="1">Multi-pass membrane protein</topology>
    </subcellularLocation>
</comment>